<evidence type="ECO:0000256" key="2">
    <source>
        <dbReference type="ARBA" id="ARBA00009199"/>
    </source>
</evidence>
<feature type="active site" description="Charge relay system" evidence="5">
    <location>
        <position position="221"/>
    </location>
</feature>
<dbReference type="EC" id="3.5.1.4" evidence="3"/>
<keyword evidence="4" id="KW-0378">Hydrolase</keyword>
<dbReference type="InterPro" id="IPR020556">
    <property type="entry name" value="Amidase_CS"/>
</dbReference>
<comment type="catalytic activity">
    <reaction evidence="1">
        <text>a monocarboxylic acid amide + H2O = a monocarboxylate + NH4(+)</text>
        <dbReference type="Rhea" id="RHEA:12020"/>
        <dbReference type="ChEBI" id="CHEBI:15377"/>
        <dbReference type="ChEBI" id="CHEBI:28938"/>
        <dbReference type="ChEBI" id="CHEBI:35757"/>
        <dbReference type="ChEBI" id="CHEBI:83628"/>
        <dbReference type="EC" id="3.5.1.4"/>
    </reaction>
</comment>
<dbReference type="AlphaFoldDB" id="K0E294"/>
<dbReference type="Gene3D" id="3.90.1300.10">
    <property type="entry name" value="Amidase signature (AS) domain"/>
    <property type="match status" value="1"/>
</dbReference>
<dbReference type="GO" id="GO:0004040">
    <property type="term" value="F:amidase activity"/>
    <property type="evidence" value="ECO:0007669"/>
    <property type="project" value="UniProtKB-EC"/>
</dbReference>
<evidence type="ECO:0000256" key="5">
    <source>
        <dbReference type="PIRSR" id="PIRSR001221-1"/>
    </source>
</evidence>
<evidence type="ECO:0000259" key="6">
    <source>
        <dbReference type="Pfam" id="PF01425"/>
    </source>
</evidence>
<organism evidence="7">
    <name type="scientific">Epichloe uncinata</name>
    <name type="common">Endophyte fungus</name>
    <name type="synonym">Neotyphodium uncinatum</name>
    <dbReference type="NCBI Taxonomy" id="5050"/>
    <lineage>
        <taxon>Eukaryota</taxon>
        <taxon>Fungi</taxon>
        <taxon>Dikarya</taxon>
        <taxon>Ascomycota</taxon>
        <taxon>Pezizomycotina</taxon>
        <taxon>Sordariomycetes</taxon>
        <taxon>Hypocreomycetidae</taxon>
        <taxon>Hypocreales</taxon>
        <taxon>Clavicipitaceae</taxon>
        <taxon>Epichloe</taxon>
    </lineage>
</organism>
<sequence length="578" mass="61981">MSNIRATIAGGARWQEVAADCQQHRDATIAKIHPPIPDTQALESLFAGGDPRDVLSIPTLVLTKGELAITSANVEDLVPRLASGEWSASTVLKAFLRRAALAQRLVNCVTEMLSETALKRAAELDEHLAVHGKPIGPLHGVPISVKEHIAMKGLDVNGGYVSEVGRVAEEDALILGILRDAGAIFYVRTTEPQSSMHLETSSSLYGETVNPFNTTLTSGGSSGGEGAIIAMRGSVLGVGSDIGGSIRSPAHCNGIFGFKPTAGRLPTLGWFALMVGSEAIHATTGPLSTSIEGLWLFTKTLLDAKPWLQDPSLTPMEWRDMSTAFAGRRLKVAVMWDDGVVKPHPPVTRALKSVVEALKKSEKIEVVDWKPWKHDLAWSIIAGLYFCDGGAQLNAAFEAAKEPLRPLSHWILKENPHVKHHSIASLWSACAERDAYRLKYAELWNDTAKGGGGPVDVILCPAGPGAAPKLNTSRYWGYTAQWNLLDYPAVVFPTGDIVSVEKDGAAGEQGGGDPASGADLDNWSLWTEHGAEGYSNAPLTLQLVARRYDDEKLLHALEMVMKEAGLPTELVGRSRGPA</sequence>
<dbReference type="Pfam" id="PF01425">
    <property type="entry name" value="Amidase"/>
    <property type="match status" value="1"/>
</dbReference>
<dbReference type="InterPro" id="IPR036928">
    <property type="entry name" value="AS_sf"/>
</dbReference>
<reference evidence="7" key="1">
    <citation type="submission" date="2012-07" db="EMBL/GenBank/DDBJ databases">
        <title>Neotyphodium uncinatum genome sequence.</title>
        <authorList>
            <person name="Pan J."/>
            <person name="Schardl C."/>
        </authorList>
    </citation>
    <scope>NUCLEOTIDE SEQUENCE</scope>
    <source>
        <strain evidence="7">E167</strain>
    </source>
</reference>
<feature type="domain" description="Amidase" evidence="6">
    <location>
        <begin position="91"/>
        <end position="554"/>
    </location>
</feature>
<dbReference type="EMBL" id="JX430081">
    <property type="protein sequence ID" value="AFT91280.1"/>
    <property type="molecule type" value="Genomic_DNA"/>
</dbReference>
<accession>K0E294</accession>
<dbReference type="PIRSF" id="PIRSF001221">
    <property type="entry name" value="Amidase_fungi"/>
    <property type="match status" value="1"/>
</dbReference>
<proteinExistence type="inferred from homology"/>
<dbReference type="SUPFAM" id="SSF75304">
    <property type="entry name" value="Amidase signature (AS) enzymes"/>
    <property type="match status" value="1"/>
</dbReference>
<dbReference type="PROSITE" id="PS00571">
    <property type="entry name" value="AMIDASES"/>
    <property type="match status" value="1"/>
</dbReference>
<feature type="active site" description="Charge relay system" evidence="5">
    <location>
        <position position="146"/>
    </location>
</feature>
<dbReference type="InterPro" id="IPR023631">
    <property type="entry name" value="Amidase_dom"/>
</dbReference>
<evidence type="ECO:0000256" key="3">
    <source>
        <dbReference type="ARBA" id="ARBA00012922"/>
    </source>
</evidence>
<evidence type="ECO:0000313" key="7">
    <source>
        <dbReference type="EMBL" id="AFT91280.1"/>
    </source>
</evidence>
<dbReference type="PANTHER" id="PTHR46072:SF4">
    <property type="entry name" value="AMIDASE C550.07-RELATED"/>
    <property type="match status" value="1"/>
</dbReference>
<protein>
    <recommendedName>
        <fullName evidence="3">amidase</fullName>
        <ecNumber evidence="3">3.5.1.4</ecNumber>
    </recommendedName>
</protein>
<evidence type="ECO:0000256" key="1">
    <source>
        <dbReference type="ARBA" id="ARBA00001311"/>
    </source>
</evidence>
<dbReference type="PANTHER" id="PTHR46072">
    <property type="entry name" value="AMIDASE-RELATED-RELATED"/>
    <property type="match status" value="1"/>
</dbReference>
<feature type="active site" description="Acyl-ester intermediate" evidence="5">
    <location>
        <position position="245"/>
    </location>
</feature>
<name>K0E294_EPIUN</name>
<evidence type="ECO:0000256" key="4">
    <source>
        <dbReference type="ARBA" id="ARBA00022801"/>
    </source>
</evidence>
<gene>
    <name evidence="7" type="primary">lolN</name>
</gene>
<comment type="similarity">
    <text evidence="2">Belongs to the amidase family.</text>
</comment>